<accession>A0A699TFP5</accession>
<proteinExistence type="predicted"/>
<dbReference type="AlphaFoldDB" id="A0A699TFP5"/>
<sequence>MDDVSKQREIIAHMDADKDVTLKDVAAVAKEVLSIHDDELEPAELQEVVKVVTTSKLITKVVTAASATIAAATTLITAATLNTAPSAVRRRKEVVIRHHEETATPSSIIHFEPKSKYKGKGVYGRRA</sequence>
<protein>
    <submittedName>
        <fullName evidence="1">Uncharacterized protein</fullName>
    </submittedName>
</protein>
<gene>
    <name evidence="1" type="ORF">Tci_880080</name>
</gene>
<reference evidence="1" key="1">
    <citation type="journal article" date="2019" name="Sci. Rep.">
        <title>Draft genome of Tanacetum cinerariifolium, the natural source of mosquito coil.</title>
        <authorList>
            <person name="Yamashiro T."/>
            <person name="Shiraishi A."/>
            <person name="Satake H."/>
            <person name="Nakayama K."/>
        </authorList>
    </citation>
    <scope>NUCLEOTIDE SEQUENCE</scope>
</reference>
<organism evidence="1">
    <name type="scientific">Tanacetum cinerariifolium</name>
    <name type="common">Dalmatian daisy</name>
    <name type="synonym">Chrysanthemum cinerariifolium</name>
    <dbReference type="NCBI Taxonomy" id="118510"/>
    <lineage>
        <taxon>Eukaryota</taxon>
        <taxon>Viridiplantae</taxon>
        <taxon>Streptophyta</taxon>
        <taxon>Embryophyta</taxon>
        <taxon>Tracheophyta</taxon>
        <taxon>Spermatophyta</taxon>
        <taxon>Magnoliopsida</taxon>
        <taxon>eudicotyledons</taxon>
        <taxon>Gunneridae</taxon>
        <taxon>Pentapetalae</taxon>
        <taxon>asterids</taxon>
        <taxon>campanulids</taxon>
        <taxon>Asterales</taxon>
        <taxon>Asteraceae</taxon>
        <taxon>Asteroideae</taxon>
        <taxon>Anthemideae</taxon>
        <taxon>Anthemidinae</taxon>
        <taxon>Tanacetum</taxon>
    </lineage>
</organism>
<name>A0A699TFP5_TANCI</name>
<dbReference type="EMBL" id="BKCJ011236022">
    <property type="protein sequence ID" value="GFD08111.1"/>
    <property type="molecule type" value="Genomic_DNA"/>
</dbReference>
<evidence type="ECO:0000313" key="1">
    <source>
        <dbReference type="EMBL" id="GFD08111.1"/>
    </source>
</evidence>
<comment type="caution">
    <text evidence="1">The sequence shown here is derived from an EMBL/GenBank/DDBJ whole genome shotgun (WGS) entry which is preliminary data.</text>
</comment>